<dbReference type="KEGG" id="plue:EWM63_22775"/>
<dbReference type="Pfam" id="PF00072">
    <property type="entry name" value="Response_reg"/>
    <property type="match status" value="1"/>
</dbReference>
<reference evidence="4 5" key="1">
    <citation type="submission" date="2019-02" db="EMBL/GenBank/DDBJ databases">
        <title>Draft Genome Sequences of Six Type Strains of the Genus Massilia.</title>
        <authorList>
            <person name="Miess H."/>
            <person name="Frediansyhah A."/>
            <person name="Gross H."/>
        </authorList>
    </citation>
    <scope>NUCLEOTIDE SEQUENCE [LARGE SCALE GENOMIC DNA]</scope>
    <source>
        <strain evidence="4 5">DSM 17473</strain>
    </source>
</reference>
<protein>
    <submittedName>
        <fullName evidence="4">Response regulator</fullName>
    </submittedName>
</protein>
<dbReference type="PANTHER" id="PTHR44591">
    <property type="entry name" value="STRESS RESPONSE REGULATOR PROTEIN 1"/>
    <property type="match status" value="1"/>
</dbReference>
<dbReference type="OrthoDB" id="9800897at2"/>
<accession>A0A4P6L1P6</accession>
<organism evidence="4 5">
    <name type="scientific">Pseudoduganella lutea</name>
    <dbReference type="NCBI Taxonomy" id="321985"/>
    <lineage>
        <taxon>Bacteria</taxon>
        <taxon>Pseudomonadati</taxon>
        <taxon>Pseudomonadota</taxon>
        <taxon>Betaproteobacteria</taxon>
        <taxon>Burkholderiales</taxon>
        <taxon>Oxalobacteraceae</taxon>
        <taxon>Telluria group</taxon>
        <taxon>Pseudoduganella</taxon>
    </lineage>
</organism>
<evidence type="ECO:0000256" key="2">
    <source>
        <dbReference type="PROSITE-ProRule" id="PRU00169"/>
    </source>
</evidence>
<dbReference type="SUPFAM" id="SSF52172">
    <property type="entry name" value="CheY-like"/>
    <property type="match status" value="1"/>
</dbReference>
<dbReference type="RefSeq" id="WP_130188576.1">
    <property type="nucleotide sequence ID" value="NZ_CP035913.1"/>
</dbReference>
<dbReference type="EMBL" id="CP035913">
    <property type="protein sequence ID" value="QBE65466.1"/>
    <property type="molecule type" value="Genomic_DNA"/>
</dbReference>
<name>A0A4P6L1P6_9BURK</name>
<evidence type="ECO:0000259" key="3">
    <source>
        <dbReference type="PROSITE" id="PS50110"/>
    </source>
</evidence>
<dbReference type="Proteomes" id="UP000290637">
    <property type="component" value="Chromosome"/>
</dbReference>
<dbReference type="InterPro" id="IPR011006">
    <property type="entry name" value="CheY-like_superfamily"/>
</dbReference>
<dbReference type="CDD" id="cd00156">
    <property type="entry name" value="REC"/>
    <property type="match status" value="1"/>
</dbReference>
<dbReference type="InterPro" id="IPR001789">
    <property type="entry name" value="Sig_transdc_resp-reg_receiver"/>
</dbReference>
<feature type="modified residue" description="4-aspartylphosphate" evidence="2">
    <location>
        <position position="54"/>
    </location>
</feature>
<feature type="domain" description="Response regulatory" evidence="3">
    <location>
        <begin position="5"/>
        <end position="121"/>
    </location>
</feature>
<evidence type="ECO:0000256" key="1">
    <source>
        <dbReference type="ARBA" id="ARBA00022553"/>
    </source>
</evidence>
<dbReference type="SMART" id="SM00448">
    <property type="entry name" value="REC"/>
    <property type="match status" value="1"/>
</dbReference>
<dbReference type="AlphaFoldDB" id="A0A4P6L1P6"/>
<evidence type="ECO:0000313" key="4">
    <source>
        <dbReference type="EMBL" id="QBE65466.1"/>
    </source>
</evidence>
<dbReference type="InterPro" id="IPR050595">
    <property type="entry name" value="Bact_response_regulator"/>
</dbReference>
<evidence type="ECO:0000313" key="5">
    <source>
        <dbReference type="Proteomes" id="UP000290637"/>
    </source>
</evidence>
<dbReference type="PANTHER" id="PTHR44591:SF3">
    <property type="entry name" value="RESPONSE REGULATORY DOMAIN-CONTAINING PROTEIN"/>
    <property type="match status" value="1"/>
</dbReference>
<sequence length="137" mass="14971">MTQHHILLVDDEPHVLRVLRLALEREGYSVATAGDGHAALAAMAQRLPDVLISDIQMDGMDGRTLCPLARSTYPDHPFLILVMTSMTALDERAWARAVANTEFLEKPLSPRQLVARLGRHFAALAAASNLPESSHAP</sequence>
<keyword evidence="5" id="KW-1185">Reference proteome</keyword>
<dbReference type="GO" id="GO:0000160">
    <property type="term" value="P:phosphorelay signal transduction system"/>
    <property type="evidence" value="ECO:0007669"/>
    <property type="project" value="InterPro"/>
</dbReference>
<dbReference type="Gene3D" id="3.40.50.2300">
    <property type="match status" value="1"/>
</dbReference>
<dbReference type="PROSITE" id="PS50110">
    <property type="entry name" value="RESPONSE_REGULATORY"/>
    <property type="match status" value="1"/>
</dbReference>
<keyword evidence="1 2" id="KW-0597">Phosphoprotein</keyword>
<gene>
    <name evidence="4" type="ORF">EWM63_22775</name>
</gene>
<proteinExistence type="predicted"/>